<feature type="transmembrane region" description="Helical" evidence="7">
    <location>
        <begin position="591"/>
        <end position="623"/>
    </location>
</feature>
<dbReference type="GO" id="GO:0006813">
    <property type="term" value="P:potassium ion transport"/>
    <property type="evidence" value="ECO:0007669"/>
    <property type="project" value="InterPro"/>
</dbReference>
<keyword evidence="3 7" id="KW-0812">Transmembrane</keyword>
<dbReference type="GO" id="GO:0005886">
    <property type="term" value="C:plasma membrane"/>
    <property type="evidence" value="ECO:0007669"/>
    <property type="project" value="TreeGrafter"/>
</dbReference>
<evidence type="ECO:0000256" key="6">
    <source>
        <dbReference type="ARBA" id="ARBA00023136"/>
    </source>
</evidence>
<dbReference type="PROSITE" id="PS51202">
    <property type="entry name" value="RCK_C"/>
    <property type="match status" value="4"/>
</dbReference>
<feature type="domain" description="RCK C-terminal" evidence="8">
    <location>
        <begin position="210"/>
        <end position="294"/>
    </location>
</feature>
<dbReference type="PANTHER" id="PTHR43652:SF1">
    <property type="entry name" value="RESPONSE REGULATOR"/>
    <property type="match status" value="1"/>
</dbReference>
<dbReference type="PANTHER" id="PTHR43652">
    <property type="entry name" value="BASIC AMINO ACID ANTIPORTER YFCC-RELATED"/>
    <property type="match status" value="1"/>
</dbReference>
<dbReference type="Proteomes" id="UP000539642">
    <property type="component" value="Unassembled WGS sequence"/>
</dbReference>
<dbReference type="EMBL" id="JACHEO010000014">
    <property type="protein sequence ID" value="MBB5348649.1"/>
    <property type="molecule type" value="Genomic_DNA"/>
</dbReference>
<feature type="transmembrane region" description="Helical" evidence="7">
    <location>
        <begin position="175"/>
        <end position="195"/>
    </location>
</feature>
<evidence type="ECO:0000313" key="10">
    <source>
        <dbReference type="Proteomes" id="UP000539642"/>
    </source>
</evidence>
<feature type="domain" description="RCK C-terminal" evidence="8">
    <location>
        <begin position="393"/>
        <end position="478"/>
    </location>
</feature>
<evidence type="ECO:0000259" key="8">
    <source>
        <dbReference type="PROSITE" id="PS51202"/>
    </source>
</evidence>
<dbReference type="Gene3D" id="3.30.70.1450">
    <property type="entry name" value="Regulator of K+ conductance, C-terminal domain"/>
    <property type="match status" value="4"/>
</dbReference>
<dbReference type="InterPro" id="IPR036721">
    <property type="entry name" value="RCK_C_sf"/>
</dbReference>
<evidence type="ECO:0000313" key="9">
    <source>
        <dbReference type="EMBL" id="MBB5348649.1"/>
    </source>
</evidence>
<feature type="transmembrane region" description="Helical" evidence="7">
    <location>
        <begin position="674"/>
        <end position="707"/>
    </location>
</feature>
<keyword evidence="10" id="KW-1185">Reference proteome</keyword>
<keyword evidence="4" id="KW-0677">Repeat</keyword>
<evidence type="ECO:0000256" key="5">
    <source>
        <dbReference type="ARBA" id="ARBA00022989"/>
    </source>
</evidence>
<feature type="transmembrane region" description="Helical" evidence="7">
    <location>
        <begin position="635"/>
        <end position="654"/>
    </location>
</feature>
<feature type="transmembrane region" description="Helical" evidence="7">
    <location>
        <begin position="88"/>
        <end position="113"/>
    </location>
</feature>
<evidence type="ECO:0000256" key="3">
    <source>
        <dbReference type="ARBA" id="ARBA00022692"/>
    </source>
</evidence>
<comment type="caution">
    <text evidence="9">The sequence shown here is derived from an EMBL/GenBank/DDBJ whole genome shotgun (WGS) entry which is preliminary data.</text>
</comment>
<accession>A0A840V4I4</accession>
<dbReference type="InterPro" id="IPR006037">
    <property type="entry name" value="RCK_C"/>
</dbReference>
<keyword evidence="6 7" id="KW-0472">Membrane</keyword>
<dbReference type="GO" id="GO:0008324">
    <property type="term" value="F:monoatomic cation transmembrane transporter activity"/>
    <property type="evidence" value="ECO:0007669"/>
    <property type="project" value="InterPro"/>
</dbReference>
<feature type="domain" description="RCK C-terminal" evidence="8">
    <location>
        <begin position="489"/>
        <end position="573"/>
    </location>
</feature>
<evidence type="ECO:0000256" key="7">
    <source>
        <dbReference type="SAM" id="Phobius"/>
    </source>
</evidence>
<keyword evidence="5 7" id="KW-1133">Transmembrane helix</keyword>
<organism evidence="9 10">
    <name type="scientific">Desulfoprunum benzoelyticum</name>
    <dbReference type="NCBI Taxonomy" id="1506996"/>
    <lineage>
        <taxon>Bacteria</taxon>
        <taxon>Pseudomonadati</taxon>
        <taxon>Thermodesulfobacteriota</taxon>
        <taxon>Desulfobulbia</taxon>
        <taxon>Desulfobulbales</taxon>
        <taxon>Desulfobulbaceae</taxon>
        <taxon>Desulfoprunum</taxon>
    </lineage>
</organism>
<dbReference type="PROSITE" id="PS01271">
    <property type="entry name" value="NA_SULFATE"/>
    <property type="match status" value="1"/>
</dbReference>
<feature type="domain" description="RCK C-terminal" evidence="8">
    <location>
        <begin position="301"/>
        <end position="385"/>
    </location>
</feature>
<evidence type="ECO:0000256" key="1">
    <source>
        <dbReference type="ARBA" id="ARBA00004141"/>
    </source>
</evidence>
<proteinExistence type="predicted"/>
<protein>
    <submittedName>
        <fullName evidence="9">Di/tricarboxylate transporter</fullName>
    </submittedName>
</protein>
<dbReference type="SUPFAM" id="SSF116726">
    <property type="entry name" value="TrkA C-terminal domain-like"/>
    <property type="match status" value="4"/>
</dbReference>
<dbReference type="InterPro" id="IPR031312">
    <property type="entry name" value="Na/sul_symport_CS"/>
</dbReference>
<dbReference type="Pfam" id="PF02080">
    <property type="entry name" value="TrkA_C"/>
    <property type="match status" value="4"/>
</dbReference>
<evidence type="ECO:0000256" key="4">
    <source>
        <dbReference type="ARBA" id="ARBA00022737"/>
    </source>
</evidence>
<feature type="transmembrane region" description="Helical" evidence="7">
    <location>
        <begin position="42"/>
        <end position="67"/>
    </location>
</feature>
<feature type="transmembrane region" description="Helical" evidence="7">
    <location>
        <begin position="759"/>
        <end position="781"/>
    </location>
</feature>
<name>A0A840V4I4_9BACT</name>
<keyword evidence="2" id="KW-0813">Transport</keyword>
<feature type="transmembrane region" description="Helical" evidence="7">
    <location>
        <begin position="133"/>
        <end position="155"/>
    </location>
</feature>
<comment type="subcellular location">
    <subcellularLocation>
        <location evidence="1">Membrane</location>
        <topology evidence="1">Multi-pass membrane protein</topology>
    </subcellularLocation>
</comment>
<reference evidence="9 10" key="1">
    <citation type="submission" date="2020-08" db="EMBL/GenBank/DDBJ databases">
        <title>Genomic Encyclopedia of Type Strains, Phase IV (KMG-IV): sequencing the most valuable type-strain genomes for metagenomic binning, comparative biology and taxonomic classification.</title>
        <authorList>
            <person name="Goeker M."/>
        </authorList>
    </citation>
    <scope>NUCLEOTIDE SEQUENCE [LARGE SCALE GENOMIC DNA]</scope>
    <source>
        <strain evidence="9 10">DSM 28570</strain>
    </source>
</reference>
<dbReference type="InterPro" id="IPR051679">
    <property type="entry name" value="DASS-Related_Transporters"/>
</dbReference>
<gene>
    <name evidence="9" type="ORF">HNQ81_002389</name>
</gene>
<sequence>MVLSVLAVVVVLLITEWMPLEVMALLVLGVLALTGLVSPIEALAGFSNPAVVTIWAVFILSGGLTRTGIANILGRYLLKIAGNRPTRLVIVIMVIAGALSSFMNNIAVAALMLPVVMDVARKTRHSPSLLLMPLAYGTLLGGLTTMIGTPPNILVSEALRTNGLEPFRIFDFSPIGLPVMIIGTLFVALVGTRLLPRGGNAVSPDNIANNRILTQYRLQDRLFRIKIPEHSALIGKSLADSHLGSSLGLNVIGISRGRITNLAPEMTTIIMAGDELIVEGRFDRIQEMNNWGQLLSETRVAEKSSLLDYDMQVAEVRLDPDGECIGKTIAELGFRNRYGLNVLSIKRQNREIIANVKTVALQDEDILVVCGPIGRIHELSEAAGVPPPAVLQEAEIRSRFALGRKMRLFSVPYGSKLLGQTVSESCLGDALDVQIVSIVREDGTAMIPSSDMHFEPGDTMIISGLSDMIAVLLMRGLEGVFVKDEESWEDVAILDNEKVGLMEVVLSPYSIHLGQTLQDLRFREKYGLTVLAVWRKGKATRSGLRDLRLQLGDALLLFGNWKRLALLGQEPDFLVLTQNMQEAAREDKAKIALAIMAAVLLPVILGLVPIYIAVVIGAAMMVLSKCLTMDEAYRYIEWKAVFLIAGMLPLGQALEKSGAATLMAEAVITTLGPYGPHAVLCGMIVITFVATSIIPTAALVVLMTPIALKTSAGLGISPYPLMMGIAMAASSSFTSPISHPANVLVMGPGGYRFIDYVKVGGPLTLLILVVLMVIIPTIWPLSP</sequence>
<evidence type="ECO:0000256" key="2">
    <source>
        <dbReference type="ARBA" id="ARBA00022448"/>
    </source>
</evidence>
<dbReference type="Pfam" id="PF03600">
    <property type="entry name" value="CitMHS"/>
    <property type="match status" value="1"/>
</dbReference>
<dbReference type="InterPro" id="IPR004680">
    <property type="entry name" value="Cit_transptr-like_dom"/>
</dbReference>
<dbReference type="AlphaFoldDB" id="A0A840V4I4"/>